<evidence type="ECO:0000256" key="3">
    <source>
        <dbReference type="ARBA" id="ARBA00022692"/>
    </source>
</evidence>
<keyword evidence="4 7" id="KW-1133">Transmembrane helix</keyword>
<dbReference type="OrthoDB" id="3162524at2759"/>
<comment type="caution">
    <text evidence="9">The sequence shown here is derived from an EMBL/GenBank/DDBJ whole genome shotgun (WGS) entry which is preliminary data.</text>
</comment>
<reference evidence="9" key="1">
    <citation type="journal article" date="2020" name="Stud. Mycol.">
        <title>101 Dothideomycetes genomes: a test case for predicting lifestyles and emergence of pathogens.</title>
        <authorList>
            <person name="Haridas S."/>
            <person name="Albert R."/>
            <person name="Binder M."/>
            <person name="Bloem J."/>
            <person name="Labutti K."/>
            <person name="Salamov A."/>
            <person name="Andreopoulos B."/>
            <person name="Baker S."/>
            <person name="Barry K."/>
            <person name="Bills G."/>
            <person name="Bluhm B."/>
            <person name="Cannon C."/>
            <person name="Castanera R."/>
            <person name="Culley D."/>
            <person name="Daum C."/>
            <person name="Ezra D."/>
            <person name="Gonzalez J."/>
            <person name="Henrissat B."/>
            <person name="Kuo A."/>
            <person name="Liang C."/>
            <person name="Lipzen A."/>
            <person name="Lutzoni F."/>
            <person name="Magnuson J."/>
            <person name="Mondo S."/>
            <person name="Nolan M."/>
            <person name="Ohm R."/>
            <person name="Pangilinan J."/>
            <person name="Park H.-J."/>
            <person name="Ramirez L."/>
            <person name="Alfaro M."/>
            <person name="Sun H."/>
            <person name="Tritt A."/>
            <person name="Yoshinaga Y."/>
            <person name="Zwiers L.-H."/>
            <person name="Turgeon B."/>
            <person name="Goodwin S."/>
            <person name="Spatafora J."/>
            <person name="Crous P."/>
            <person name="Grigoriev I."/>
        </authorList>
    </citation>
    <scope>NUCLEOTIDE SEQUENCE</scope>
    <source>
        <strain evidence="9">CBS 260.36</strain>
    </source>
</reference>
<name>A0A9P4JCK0_9PEZI</name>
<feature type="transmembrane region" description="Helical" evidence="7">
    <location>
        <begin position="268"/>
        <end position="290"/>
    </location>
</feature>
<accession>A0A9P4JCK0</accession>
<dbReference type="PANTHER" id="PTHR22950">
    <property type="entry name" value="AMINO ACID TRANSPORTER"/>
    <property type="match status" value="1"/>
</dbReference>
<evidence type="ECO:0000259" key="8">
    <source>
        <dbReference type="Pfam" id="PF01490"/>
    </source>
</evidence>
<gene>
    <name evidence="9" type="ORF">K461DRAFT_221042</name>
</gene>
<keyword evidence="10" id="KW-1185">Reference proteome</keyword>
<proteinExistence type="inferred from homology"/>
<dbReference type="AlphaFoldDB" id="A0A9P4JCK0"/>
<sequence>MVERKENPATLEGGSTRKAEGSPDSANTNQSDVFGDSSEDGVNYQNMGWVGTTAMMLKSMLGLGILSIPSVFNSLGLVPGLICLWTIALVTTWSGSIVGRFKLNHPEVYSIDDAGKLMFGKPGRIIFGVAVVLYWMFLAGSGLITLTIGLNSLSLHGTCTAVFMVVAALASFVVGSQQTLDRLTWLAWLGLAGVISSVIALTISVSLADRPRSAPKTGPWHSDWKAVRHPDLEDGISSVALLIFAYAGIPNFFSIISEMKQPEHYHRALIISQSTITLLYTIIGSVVYVYCGSYVESPAISSTSVTMARICYGLALPGLLFTTVFMIHVASKYVFIHVLKKTAARHIAAPTKIHWMTWLGSTFSVTMIAYLIASGIPVFSGLTSLIGALFGTFMTFQAMGCMWLYDNFKLERQRRNVWWRATLALSVFVIVSGCFLTVAGTYGSVINVMATYKPGGSEPWTCADNSGLT</sequence>
<feature type="transmembrane region" description="Helical" evidence="7">
    <location>
        <begin position="47"/>
        <end position="68"/>
    </location>
</feature>
<feature type="transmembrane region" description="Helical" evidence="7">
    <location>
        <begin position="385"/>
        <end position="405"/>
    </location>
</feature>
<feature type="transmembrane region" description="Helical" evidence="7">
    <location>
        <begin position="355"/>
        <end position="379"/>
    </location>
</feature>
<organism evidence="9 10">
    <name type="scientific">Myriangium duriaei CBS 260.36</name>
    <dbReference type="NCBI Taxonomy" id="1168546"/>
    <lineage>
        <taxon>Eukaryota</taxon>
        <taxon>Fungi</taxon>
        <taxon>Dikarya</taxon>
        <taxon>Ascomycota</taxon>
        <taxon>Pezizomycotina</taxon>
        <taxon>Dothideomycetes</taxon>
        <taxon>Dothideomycetidae</taxon>
        <taxon>Myriangiales</taxon>
        <taxon>Myriangiaceae</taxon>
        <taxon>Myriangium</taxon>
    </lineage>
</organism>
<evidence type="ECO:0000256" key="2">
    <source>
        <dbReference type="ARBA" id="ARBA00008066"/>
    </source>
</evidence>
<dbReference type="Proteomes" id="UP000799439">
    <property type="component" value="Unassembled WGS sequence"/>
</dbReference>
<protein>
    <submittedName>
        <fullName evidence="9">Amino acid transporter</fullName>
    </submittedName>
</protein>
<dbReference type="GO" id="GO:0015179">
    <property type="term" value="F:L-amino acid transmembrane transporter activity"/>
    <property type="evidence" value="ECO:0007669"/>
    <property type="project" value="TreeGrafter"/>
</dbReference>
<evidence type="ECO:0000256" key="6">
    <source>
        <dbReference type="SAM" id="MobiDB-lite"/>
    </source>
</evidence>
<comment type="subcellular location">
    <subcellularLocation>
        <location evidence="1">Membrane</location>
        <topology evidence="1">Multi-pass membrane protein</topology>
    </subcellularLocation>
</comment>
<evidence type="ECO:0000256" key="5">
    <source>
        <dbReference type="ARBA" id="ARBA00023136"/>
    </source>
</evidence>
<dbReference type="EMBL" id="ML996082">
    <property type="protein sequence ID" value="KAF2156364.1"/>
    <property type="molecule type" value="Genomic_DNA"/>
</dbReference>
<feature type="transmembrane region" description="Helical" evidence="7">
    <location>
        <begin position="154"/>
        <end position="174"/>
    </location>
</feature>
<evidence type="ECO:0000256" key="4">
    <source>
        <dbReference type="ARBA" id="ARBA00022989"/>
    </source>
</evidence>
<feature type="region of interest" description="Disordered" evidence="6">
    <location>
        <begin position="1"/>
        <end position="39"/>
    </location>
</feature>
<comment type="similarity">
    <text evidence="2">Belongs to the amino acid/polyamine transporter 2 family.</text>
</comment>
<feature type="transmembrane region" description="Helical" evidence="7">
    <location>
        <begin position="186"/>
        <end position="208"/>
    </location>
</feature>
<feature type="domain" description="Amino acid transporter transmembrane" evidence="8">
    <location>
        <begin position="47"/>
        <end position="445"/>
    </location>
</feature>
<evidence type="ECO:0000256" key="7">
    <source>
        <dbReference type="SAM" id="Phobius"/>
    </source>
</evidence>
<dbReference type="PANTHER" id="PTHR22950:SF683">
    <property type="entry name" value="AMINO ACID TRANSPORTER (EUROFUNG)"/>
    <property type="match status" value="1"/>
</dbReference>
<dbReference type="Pfam" id="PF01490">
    <property type="entry name" value="Aa_trans"/>
    <property type="match status" value="1"/>
</dbReference>
<evidence type="ECO:0000313" key="9">
    <source>
        <dbReference type="EMBL" id="KAF2156364.1"/>
    </source>
</evidence>
<feature type="transmembrane region" description="Helical" evidence="7">
    <location>
        <begin position="74"/>
        <end position="93"/>
    </location>
</feature>
<keyword evidence="5 7" id="KW-0472">Membrane</keyword>
<feature type="transmembrane region" description="Helical" evidence="7">
    <location>
        <begin position="310"/>
        <end position="335"/>
    </location>
</feature>
<dbReference type="Gene3D" id="1.20.1740.10">
    <property type="entry name" value="Amino acid/polyamine transporter I"/>
    <property type="match status" value="1"/>
</dbReference>
<keyword evidence="3 7" id="KW-0812">Transmembrane</keyword>
<evidence type="ECO:0000256" key="1">
    <source>
        <dbReference type="ARBA" id="ARBA00004141"/>
    </source>
</evidence>
<feature type="transmembrane region" description="Helical" evidence="7">
    <location>
        <begin position="125"/>
        <end position="148"/>
    </location>
</feature>
<feature type="transmembrane region" description="Helical" evidence="7">
    <location>
        <begin position="417"/>
        <end position="439"/>
    </location>
</feature>
<feature type="transmembrane region" description="Helical" evidence="7">
    <location>
        <begin position="235"/>
        <end position="256"/>
    </location>
</feature>
<evidence type="ECO:0000313" key="10">
    <source>
        <dbReference type="Proteomes" id="UP000799439"/>
    </source>
</evidence>
<dbReference type="GO" id="GO:0016020">
    <property type="term" value="C:membrane"/>
    <property type="evidence" value="ECO:0007669"/>
    <property type="project" value="UniProtKB-SubCell"/>
</dbReference>
<dbReference type="InterPro" id="IPR013057">
    <property type="entry name" value="AA_transpt_TM"/>
</dbReference>